<dbReference type="Pfam" id="PF13181">
    <property type="entry name" value="TPR_8"/>
    <property type="match status" value="1"/>
</dbReference>
<dbReference type="Pfam" id="PF13424">
    <property type="entry name" value="TPR_12"/>
    <property type="match status" value="1"/>
</dbReference>
<accession>A0ABZ2IQ01</accession>
<gene>
    <name evidence="1" type="ORF">NEE14_014990</name>
</gene>
<sequence length="200" mass="23225">MINVVLGASAQSLMSNFYFNKRVDLYGQGKYEGAIPYFEKSDELDKAELIEGYMRREYSVIWLASCYYKLGNVEKTEKLSPFYRLPRVDQRVTVESDRYGAWAQQKLFEGDYDAALEYVLKGAELEKQYFGKNNLWYGNSLNMVSLCYSYLDDNQKAESVLLKSLRIIGLNWGTESEFYIRAQLELATEYQRDQTPAGVF</sequence>
<dbReference type="RefSeq" id="WP_251967458.1">
    <property type="nucleotide sequence ID" value="NZ_CP146284.1"/>
</dbReference>
<organism evidence="1 2">
    <name type="scientific">Parabacteroides absconsus</name>
    <dbReference type="NCBI Taxonomy" id="2951805"/>
    <lineage>
        <taxon>Bacteria</taxon>
        <taxon>Pseudomonadati</taxon>
        <taxon>Bacteroidota</taxon>
        <taxon>Bacteroidia</taxon>
        <taxon>Bacteroidales</taxon>
        <taxon>Tannerellaceae</taxon>
        <taxon>Parabacteroides</taxon>
    </lineage>
</organism>
<evidence type="ECO:0000313" key="2">
    <source>
        <dbReference type="Proteomes" id="UP001320603"/>
    </source>
</evidence>
<keyword evidence="2" id="KW-1185">Reference proteome</keyword>
<protein>
    <submittedName>
        <fullName evidence="1">Tetratricopeptide repeat protein</fullName>
    </submittedName>
</protein>
<dbReference type="Proteomes" id="UP001320603">
    <property type="component" value="Chromosome"/>
</dbReference>
<dbReference type="Gene3D" id="1.25.40.10">
    <property type="entry name" value="Tetratricopeptide repeat domain"/>
    <property type="match status" value="1"/>
</dbReference>
<reference evidence="1 2" key="1">
    <citation type="submission" date="2024-02" db="EMBL/GenBank/DDBJ databases">
        <title>Whole genome sequencing of Parabacteroides sp. AD58.</title>
        <authorList>
            <person name="Chaplin A.V."/>
            <person name="Pikina A.P."/>
            <person name="Sokolova S.R."/>
            <person name="Korostin D.O."/>
            <person name="Efimov B.A."/>
        </authorList>
    </citation>
    <scope>NUCLEOTIDE SEQUENCE [LARGE SCALE GENOMIC DNA]</scope>
    <source>
        <strain evidence="1 2">AD58</strain>
    </source>
</reference>
<dbReference type="InterPro" id="IPR011990">
    <property type="entry name" value="TPR-like_helical_dom_sf"/>
</dbReference>
<proteinExistence type="predicted"/>
<dbReference type="SUPFAM" id="SSF48452">
    <property type="entry name" value="TPR-like"/>
    <property type="match status" value="1"/>
</dbReference>
<dbReference type="EMBL" id="CP146284">
    <property type="protein sequence ID" value="WWV66264.1"/>
    <property type="molecule type" value="Genomic_DNA"/>
</dbReference>
<evidence type="ECO:0000313" key="1">
    <source>
        <dbReference type="EMBL" id="WWV66264.1"/>
    </source>
</evidence>
<name>A0ABZ2IQ01_9BACT</name>
<dbReference type="InterPro" id="IPR019734">
    <property type="entry name" value="TPR_rpt"/>
</dbReference>